<evidence type="ECO:0000313" key="2">
    <source>
        <dbReference type="EMBL" id="KKW67448.1"/>
    </source>
</evidence>
<reference evidence="2 3" key="1">
    <citation type="submission" date="2015-05" db="EMBL/GenBank/DDBJ databases">
        <title>Draft genome sequence of Lampropedia sp. CT6, isolated from the microbial mat of a hot water spring, located at Manikaran, India.</title>
        <authorList>
            <person name="Tripathi C."/>
            <person name="Rani P."/>
            <person name="Mahato N.K."/>
            <person name="Lal R."/>
        </authorList>
    </citation>
    <scope>NUCLEOTIDE SEQUENCE [LARGE SCALE GENOMIC DNA]</scope>
    <source>
        <strain evidence="2 3">CT6</strain>
    </source>
</reference>
<evidence type="ECO:0000313" key="3">
    <source>
        <dbReference type="Proteomes" id="UP000050580"/>
    </source>
</evidence>
<sequence>MARIALIGASGQVGSRILKELSDRGHTVTAIARHPEKIAALPHVTAKAGDVTDKAALAALLAGHDVVVSAVRFGDSDPHVLIEAVRQAGVKRYLVVGGAASLDVAPGQRLLDQPDFPEAYRPEATKGAEFLEVLKQEKDLDWTFLSPSAEFVPGERTGKFRLGKDNLLSSEQGSRISFEDYAVALVDEIEKPAHSRQRFTVGY</sequence>
<protein>
    <submittedName>
        <fullName evidence="2">3-beta hydroxysteroid dehydrogenase</fullName>
    </submittedName>
</protein>
<dbReference type="PATRIC" id="fig|1610491.3.peg.2479"/>
<proteinExistence type="predicted"/>
<evidence type="ECO:0000259" key="1">
    <source>
        <dbReference type="Pfam" id="PF13460"/>
    </source>
</evidence>
<comment type="caution">
    <text evidence="2">The sequence shown here is derived from an EMBL/GenBank/DDBJ whole genome shotgun (WGS) entry which is preliminary data.</text>
</comment>
<dbReference type="InterPro" id="IPR036291">
    <property type="entry name" value="NAD(P)-bd_dom_sf"/>
</dbReference>
<dbReference type="RefSeq" id="WP_046742380.1">
    <property type="nucleotide sequence ID" value="NZ_LBNQ01000033.1"/>
</dbReference>
<dbReference type="GO" id="GO:0016646">
    <property type="term" value="F:oxidoreductase activity, acting on the CH-NH group of donors, NAD or NADP as acceptor"/>
    <property type="evidence" value="ECO:0007669"/>
    <property type="project" value="TreeGrafter"/>
</dbReference>
<dbReference type="PANTHER" id="PTHR43355:SF2">
    <property type="entry name" value="FLAVIN REDUCTASE (NADPH)"/>
    <property type="match status" value="1"/>
</dbReference>
<dbReference type="PANTHER" id="PTHR43355">
    <property type="entry name" value="FLAVIN REDUCTASE (NADPH)"/>
    <property type="match status" value="1"/>
</dbReference>
<dbReference type="Proteomes" id="UP000050580">
    <property type="component" value="Unassembled WGS sequence"/>
</dbReference>
<dbReference type="Gene3D" id="3.40.50.720">
    <property type="entry name" value="NAD(P)-binding Rossmann-like Domain"/>
    <property type="match status" value="1"/>
</dbReference>
<dbReference type="SUPFAM" id="SSF51735">
    <property type="entry name" value="NAD(P)-binding Rossmann-fold domains"/>
    <property type="match status" value="1"/>
</dbReference>
<dbReference type="CDD" id="cd05244">
    <property type="entry name" value="BVR-B_like_SDR_a"/>
    <property type="match status" value="1"/>
</dbReference>
<organism evidence="2 3">
    <name type="scientific">Lampropedia cohaerens</name>
    <dbReference type="NCBI Taxonomy" id="1610491"/>
    <lineage>
        <taxon>Bacteria</taxon>
        <taxon>Pseudomonadati</taxon>
        <taxon>Pseudomonadota</taxon>
        <taxon>Betaproteobacteria</taxon>
        <taxon>Burkholderiales</taxon>
        <taxon>Comamonadaceae</taxon>
        <taxon>Lampropedia</taxon>
    </lineage>
</organism>
<feature type="domain" description="NAD(P)-binding" evidence="1">
    <location>
        <begin position="8"/>
        <end position="187"/>
    </location>
</feature>
<keyword evidence="3" id="KW-1185">Reference proteome</keyword>
<dbReference type="STRING" id="1610491.AAV94_11565"/>
<dbReference type="Pfam" id="PF13460">
    <property type="entry name" value="NAD_binding_10"/>
    <property type="match status" value="1"/>
</dbReference>
<accession>A0A0U1PY42</accession>
<dbReference type="EMBL" id="LBNQ01000033">
    <property type="protein sequence ID" value="KKW67448.1"/>
    <property type="molecule type" value="Genomic_DNA"/>
</dbReference>
<gene>
    <name evidence="2" type="ORF">AAV94_11565</name>
</gene>
<dbReference type="InterPro" id="IPR051606">
    <property type="entry name" value="Polyketide_Oxido-like"/>
</dbReference>
<name>A0A0U1PY42_9BURK</name>
<dbReference type="OrthoDB" id="7352421at2"/>
<dbReference type="InterPro" id="IPR016040">
    <property type="entry name" value="NAD(P)-bd_dom"/>
</dbReference>
<dbReference type="AlphaFoldDB" id="A0A0U1PY42"/>